<dbReference type="InterPro" id="IPR001647">
    <property type="entry name" value="HTH_TetR"/>
</dbReference>
<dbReference type="Gene3D" id="1.10.357.10">
    <property type="entry name" value="Tetracycline Repressor, domain 2"/>
    <property type="match status" value="1"/>
</dbReference>
<evidence type="ECO:0000313" key="5">
    <source>
        <dbReference type="EMBL" id="MFB9349337.1"/>
    </source>
</evidence>
<dbReference type="EMBL" id="JBHMDI010000045">
    <property type="protein sequence ID" value="MFB9349337.1"/>
    <property type="molecule type" value="Genomic_DNA"/>
</dbReference>
<dbReference type="Proteomes" id="UP001589753">
    <property type="component" value="Unassembled WGS sequence"/>
</dbReference>
<proteinExistence type="predicted"/>
<name>A0ABV5LD80_9ACTN</name>
<dbReference type="SUPFAM" id="SSF46689">
    <property type="entry name" value="Homeodomain-like"/>
    <property type="match status" value="1"/>
</dbReference>
<keyword evidence="6" id="KW-1185">Reference proteome</keyword>
<evidence type="ECO:0000259" key="4">
    <source>
        <dbReference type="PROSITE" id="PS50977"/>
    </source>
</evidence>
<dbReference type="InterPro" id="IPR009057">
    <property type="entry name" value="Homeodomain-like_sf"/>
</dbReference>
<feature type="DNA-binding region" description="H-T-H motif" evidence="2">
    <location>
        <begin position="31"/>
        <end position="50"/>
    </location>
</feature>
<evidence type="ECO:0000256" key="2">
    <source>
        <dbReference type="PROSITE-ProRule" id="PRU00335"/>
    </source>
</evidence>
<evidence type="ECO:0000313" key="6">
    <source>
        <dbReference type="Proteomes" id="UP001589753"/>
    </source>
</evidence>
<feature type="domain" description="HTH tetR-type" evidence="4">
    <location>
        <begin position="8"/>
        <end position="68"/>
    </location>
</feature>
<evidence type="ECO:0000256" key="1">
    <source>
        <dbReference type="ARBA" id="ARBA00023125"/>
    </source>
</evidence>
<evidence type="ECO:0000256" key="3">
    <source>
        <dbReference type="SAM" id="MobiDB-lite"/>
    </source>
</evidence>
<sequence length="138" mass="14717">MPQTGSGATTREAAHSAAARILRNQGLSRITVRRIAAVADTDPALVIRHFESGEPLFLETAHLTIDDEPLLDVPLERLGDRLAELLVGLDGSVRGSSRPRCTAATKPRSHRAPPGLTSFVRGPAEPPCTPRATPGQKE</sequence>
<protein>
    <submittedName>
        <fullName evidence="5">TetR/AcrR family transcriptional regulator</fullName>
    </submittedName>
</protein>
<feature type="region of interest" description="Disordered" evidence="3">
    <location>
        <begin position="94"/>
        <end position="138"/>
    </location>
</feature>
<dbReference type="Pfam" id="PF00440">
    <property type="entry name" value="TetR_N"/>
    <property type="match status" value="1"/>
</dbReference>
<gene>
    <name evidence="5" type="ORF">ACFFUA_18025</name>
</gene>
<keyword evidence="1 2" id="KW-0238">DNA-binding</keyword>
<comment type="caution">
    <text evidence="5">The sequence shown here is derived from an EMBL/GenBank/DDBJ whole genome shotgun (WGS) entry which is preliminary data.</text>
</comment>
<dbReference type="PROSITE" id="PS50977">
    <property type="entry name" value="HTH_TETR_2"/>
    <property type="match status" value="1"/>
</dbReference>
<reference evidence="5 6" key="1">
    <citation type="submission" date="2024-09" db="EMBL/GenBank/DDBJ databases">
        <authorList>
            <person name="Sun Q."/>
            <person name="Mori K."/>
        </authorList>
    </citation>
    <scope>NUCLEOTIDE SEQUENCE [LARGE SCALE GENOMIC DNA]</scope>
    <source>
        <strain evidence="5 6">JCM 9767</strain>
    </source>
</reference>
<organism evidence="5 6">
    <name type="scientific">Streptomyces heliomycini</name>
    <dbReference type="NCBI Taxonomy" id="284032"/>
    <lineage>
        <taxon>Bacteria</taxon>
        <taxon>Bacillati</taxon>
        <taxon>Actinomycetota</taxon>
        <taxon>Actinomycetes</taxon>
        <taxon>Kitasatosporales</taxon>
        <taxon>Streptomycetaceae</taxon>
        <taxon>Streptomyces</taxon>
    </lineage>
</organism>
<dbReference type="RefSeq" id="WP_380956169.1">
    <property type="nucleotide sequence ID" value="NZ_JBHMDI010000045.1"/>
</dbReference>
<accession>A0ABV5LD80</accession>